<dbReference type="AlphaFoldDB" id="A0A7W5A366"/>
<dbReference type="EMBL" id="JACHXG010000003">
    <property type="protein sequence ID" value="MBB3088550.1"/>
    <property type="molecule type" value="Genomic_DNA"/>
</dbReference>
<dbReference type="RefSeq" id="WP_183543759.1">
    <property type="nucleotide sequence ID" value="NZ_BMQT01000003.1"/>
</dbReference>
<keyword evidence="2" id="KW-1185">Reference proteome</keyword>
<organism evidence="1 2">
    <name type="scientific">Nocardioides albus</name>
    <dbReference type="NCBI Taxonomy" id="1841"/>
    <lineage>
        <taxon>Bacteria</taxon>
        <taxon>Bacillati</taxon>
        <taxon>Actinomycetota</taxon>
        <taxon>Actinomycetes</taxon>
        <taxon>Propionibacteriales</taxon>
        <taxon>Nocardioidaceae</taxon>
        <taxon>Nocardioides</taxon>
    </lineage>
</organism>
<sequence length="194" mass="21714">MTIAAVRTDVMPQVWLGCLACYNDGKLVGEWYNADIADGITAKRLHAACGITTDEAGYVSGEEIYGPHEEMWVMDHELPIEGECSPSTAGKWGALFGELMPWEYDAFRAYVRTGLGSVDGDGLPDLAEFQEGYAGEWSSFDDYAEHLWDEMGYDDEIPEHLRPYIDMSRWSSDLEFDYSVENASNGAVHVFRSL</sequence>
<evidence type="ECO:0000313" key="1">
    <source>
        <dbReference type="EMBL" id="MBB3088550.1"/>
    </source>
</evidence>
<evidence type="ECO:0000313" key="2">
    <source>
        <dbReference type="Proteomes" id="UP000577707"/>
    </source>
</evidence>
<dbReference type="InterPro" id="IPR041893">
    <property type="entry name" value="ArdA_dom3"/>
</dbReference>
<protein>
    <recommendedName>
        <fullName evidence="3">Antirestriction protein</fullName>
    </recommendedName>
</protein>
<dbReference type="Gene3D" id="1.10.10.1190">
    <property type="entry name" value="Antirestriction protein ArdA, domain 3"/>
    <property type="match status" value="1"/>
</dbReference>
<dbReference type="InterPro" id="IPR009899">
    <property type="entry name" value="ArdA"/>
</dbReference>
<dbReference type="Proteomes" id="UP000577707">
    <property type="component" value="Unassembled WGS sequence"/>
</dbReference>
<reference evidence="1 2" key="1">
    <citation type="submission" date="2020-08" db="EMBL/GenBank/DDBJ databases">
        <title>Genomic Encyclopedia of Type Strains, Phase III (KMG-III): the genomes of soil and plant-associated and newly described type strains.</title>
        <authorList>
            <person name="Whitman W."/>
        </authorList>
    </citation>
    <scope>NUCLEOTIDE SEQUENCE [LARGE SCALE GENOMIC DNA]</scope>
    <source>
        <strain evidence="1 2">CECT 3302</strain>
    </source>
</reference>
<dbReference type="Pfam" id="PF07275">
    <property type="entry name" value="ArdA"/>
    <property type="match status" value="1"/>
</dbReference>
<name>A0A7W5A366_9ACTN</name>
<comment type="caution">
    <text evidence="1">The sequence shown here is derived from an EMBL/GenBank/DDBJ whole genome shotgun (WGS) entry which is preliminary data.</text>
</comment>
<proteinExistence type="predicted"/>
<gene>
    <name evidence="1" type="ORF">FHS12_001491</name>
</gene>
<accession>A0A7W5A366</accession>
<dbReference type="Gene3D" id="3.10.20.480">
    <property type="entry name" value="Antirestriction protein ArdA, domain 1"/>
    <property type="match status" value="1"/>
</dbReference>
<evidence type="ECO:0008006" key="3">
    <source>
        <dbReference type="Google" id="ProtNLM"/>
    </source>
</evidence>
<dbReference type="InterPro" id="IPR041895">
    <property type="entry name" value="ArdA_dom1"/>
</dbReference>